<keyword evidence="1" id="KW-0808">Transferase</keyword>
<dbReference type="SUPFAM" id="SSF53756">
    <property type="entry name" value="UDP-Glycosyltransferase/glycogen phosphorylase"/>
    <property type="match status" value="1"/>
</dbReference>
<name>A0ABS0XTF6_9SPHN</name>
<dbReference type="Proteomes" id="UP000640426">
    <property type="component" value="Unassembled WGS sequence"/>
</dbReference>
<dbReference type="PANTHER" id="PTHR46401:SF2">
    <property type="entry name" value="GLYCOSYLTRANSFERASE WBBK-RELATED"/>
    <property type="match status" value="1"/>
</dbReference>
<proteinExistence type="predicted"/>
<dbReference type="EMBL" id="JAELXS010000010">
    <property type="protein sequence ID" value="MBJ6123340.1"/>
    <property type="molecule type" value="Genomic_DNA"/>
</dbReference>
<evidence type="ECO:0000256" key="1">
    <source>
        <dbReference type="ARBA" id="ARBA00022679"/>
    </source>
</evidence>
<evidence type="ECO:0000259" key="2">
    <source>
        <dbReference type="Pfam" id="PF00534"/>
    </source>
</evidence>
<dbReference type="PANTHER" id="PTHR46401">
    <property type="entry name" value="GLYCOSYLTRANSFERASE WBBK-RELATED"/>
    <property type="match status" value="1"/>
</dbReference>
<keyword evidence="4" id="KW-1185">Reference proteome</keyword>
<comment type="caution">
    <text evidence="3">The sequence shown here is derived from an EMBL/GenBank/DDBJ whole genome shotgun (WGS) entry which is preliminary data.</text>
</comment>
<reference evidence="4" key="1">
    <citation type="submission" date="2020-12" db="EMBL/GenBank/DDBJ databases">
        <title>Hymenobacter sp.</title>
        <authorList>
            <person name="Kim M.K."/>
        </authorList>
    </citation>
    <scope>NUCLEOTIDE SEQUENCE [LARGE SCALE GENOMIC DNA]</scope>
    <source>
        <strain evidence="4">BT553</strain>
    </source>
</reference>
<dbReference type="RefSeq" id="WP_199040570.1">
    <property type="nucleotide sequence ID" value="NZ_JAELXS010000010.1"/>
</dbReference>
<accession>A0ABS0XTF6</accession>
<dbReference type="Gene3D" id="3.40.50.2000">
    <property type="entry name" value="Glycogen Phosphorylase B"/>
    <property type="match status" value="1"/>
</dbReference>
<evidence type="ECO:0000313" key="3">
    <source>
        <dbReference type="EMBL" id="MBJ6123340.1"/>
    </source>
</evidence>
<dbReference type="Pfam" id="PF00534">
    <property type="entry name" value="Glycos_transf_1"/>
    <property type="match status" value="1"/>
</dbReference>
<evidence type="ECO:0000313" key="4">
    <source>
        <dbReference type="Proteomes" id="UP000640426"/>
    </source>
</evidence>
<organism evidence="3 4">
    <name type="scientific">Sphingomonas mollis</name>
    <dbReference type="NCBI Taxonomy" id="2795726"/>
    <lineage>
        <taxon>Bacteria</taxon>
        <taxon>Pseudomonadati</taxon>
        <taxon>Pseudomonadota</taxon>
        <taxon>Alphaproteobacteria</taxon>
        <taxon>Sphingomonadales</taxon>
        <taxon>Sphingomonadaceae</taxon>
        <taxon>Sphingomonas</taxon>
    </lineage>
</organism>
<sequence length="370" mass="41309">MTADPIRIAIDARPFTGAPCGYTIYLGSILQSLRTAGFDLTLLSNQPLLPQYDEAAALETRVFGSAGSLRWEQYDLPRYLVEARHDLYFSGANRGIPLRKTAGTRYVLGLLDVIPYLFFREYYLRRWKTLLTRPKNNVETIAQLIAVARADAILTISQQSARDIHRIFRRRDVTALLIRLKDAGQRPSNPLRHQFVYIGGIDARKKVDVLLHGFARFVHHHPGYRLVLVGSNYTALAPLIADLGLDAHVELTGYVDHLTKFQILSESVAMVYPSLYEGYGMAIAEGFQAGIPVVAGRGGSQEEIGGAGVRQIDPLSPGDIDAAMQEMLDPEVRIDWIRRGQLQLGHLTDPAIENETIAYFAEQGRLARLR</sequence>
<gene>
    <name evidence="3" type="ORF">JAO74_16250</name>
</gene>
<feature type="domain" description="Glycosyl transferase family 1" evidence="2">
    <location>
        <begin position="192"/>
        <end position="339"/>
    </location>
</feature>
<dbReference type="InterPro" id="IPR001296">
    <property type="entry name" value="Glyco_trans_1"/>
</dbReference>
<protein>
    <submittedName>
        <fullName evidence="3">Glycosyltransferase</fullName>
    </submittedName>
</protein>